<dbReference type="KEGG" id="mrtj:KHC33_12015"/>
<dbReference type="Gene3D" id="2.60.40.10">
    <property type="entry name" value="Immunoglobulins"/>
    <property type="match status" value="1"/>
</dbReference>
<dbReference type="SUPFAM" id="SSF51126">
    <property type="entry name" value="Pectin lyase-like"/>
    <property type="match status" value="2"/>
</dbReference>
<evidence type="ECO:0000313" key="3">
    <source>
        <dbReference type="Proteomes" id="UP000680656"/>
    </source>
</evidence>
<proteinExistence type="predicted"/>
<evidence type="ECO:0000313" key="2">
    <source>
        <dbReference type="EMBL" id="QVV88055.1"/>
    </source>
</evidence>
<dbReference type="Pfam" id="PF13229">
    <property type="entry name" value="Beta_helix"/>
    <property type="match status" value="1"/>
</dbReference>
<dbReference type="InterPro" id="IPR011050">
    <property type="entry name" value="Pectin_lyase_fold/virulence"/>
</dbReference>
<dbReference type="InterPro" id="IPR022409">
    <property type="entry name" value="PKD/Chitinase_dom"/>
</dbReference>
<dbReference type="PROSITE" id="PS50093">
    <property type="entry name" value="PKD"/>
    <property type="match status" value="1"/>
</dbReference>
<dbReference type="FunFam" id="2.60.40.10:FF:000270">
    <property type="entry name" value="Cell surface protein"/>
    <property type="match status" value="1"/>
</dbReference>
<organism evidence="2 3">
    <name type="scientific">Methanospirillum purgamenti</name>
    <dbReference type="NCBI Taxonomy" id="2834276"/>
    <lineage>
        <taxon>Archaea</taxon>
        <taxon>Methanobacteriati</taxon>
        <taxon>Methanobacteriota</taxon>
        <taxon>Stenosarchaea group</taxon>
        <taxon>Methanomicrobia</taxon>
        <taxon>Methanomicrobiales</taxon>
        <taxon>Methanospirillaceae</taxon>
        <taxon>Methanospirillum</taxon>
    </lineage>
</organism>
<reference evidence="2 3" key="1">
    <citation type="submission" date="2021-05" db="EMBL/GenBank/DDBJ databases">
        <title>A novel Methanospirillum isolate from a pyrite-forming mixed culture.</title>
        <authorList>
            <person name="Bunk B."/>
            <person name="Sproer C."/>
            <person name="Spring S."/>
            <person name="Pester M."/>
        </authorList>
    </citation>
    <scope>NUCLEOTIDE SEQUENCE [LARGE SCALE GENOMIC DNA]</scope>
    <source>
        <strain evidence="2 3">J.3.6.1-F.2.7.3</strain>
    </source>
</reference>
<feature type="domain" description="PKD" evidence="1">
    <location>
        <begin position="717"/>
        <end position="783"/>
    </location>
</feature>
<dbReference type="InterPro" id="IPR013783">
    <property type="entry name" value="Ig-like_fold"/>
</dbReference>
<protein>
    <submittedName>
        <fullName evidence="2">Right-handed parallel beta-helix repeat-containing protein</fullName>
    </submittedName>
</protein>
<dbReference type="RefSeq" id="WP_214418872.1">
    <property type="nucleotide sequence ID" value="NZ_CP075546.1"/>
</dbReference>
<dbReference type="SMART" id="SM00089">
    <property type="entry name" value="PKD"/>
    <property type="match status" value="1"/>
</dbReference>
<dbReference type="GeneID" id="65097921"/>
<dbReference type="SMART" id="SM00710">
    <property type="entry name" value="PbH1"/>
    <property type="match status" value="15"/>
</dbReference>
<evidence type="ECO:0000259" key="1">
    <source>
        <dbReference type="PROSITE" id="PS50093"/>
    </source>
</evidence>
<dbReference type="InterPro" id="IPR013229">
    <property type="entry name" value="PEGA"/>
</dbReference>
<dbReference type="Pfam" id="PF05048">
    <property type="entry name" value="NosD"/>
    <property type="match status" value="1"/>
</dbReference>
<dbReference type="Proteomes" id="UP000680656">
    <property type="component" value="Chromosome"/>
</dbReference>
<dbReference type="Pfam" id="PF18911">
    <property type="entry name" value="PKD_4"/>
    <property type="match status" value="1"/>
</dbReference>
<dbReference type="SUPFAM" id="SSF49299">
    <property type="entry name" value="PKD domain"/>
    <property type="match status" value="1"/>
</dbReference>
<dbReference type="Gene3D" id="2.160.20.10">
    <property type="entry name" value="Single-stranded right-handed beta-helix, Pectin lyase-like"/>
    <property type="match status" value="3"/>
</dbReference>
<accession>A0A8E7AVI1</accession>
<name>A0A8E7AVI1_9EURY</name>
<keyword evidence="3" id="KW-1185">Reference proteome</keyword>
<dbReference type="AlphaFoldDB" id="A0A8E7AVI1"/>
<dbReference type="InterPro" id="IPR006626">
    <property type="entry name" value="PbH1"/>
</dbReference>
<dbReference type="InterPro" id="IPR000601">
    <property type="entry name" value="PKD_dom"/>
</dbReference>
<gene>
    <name evidence="2" type="ORF">KHC33_12015</name>
</gene>
<dbReference type="InterPro" id="IPR035986">
    <property type="entry name" value="PKD_dom_sf"/>
</dbReference>
<dbReference type="InterPro" id="IPR012334">
    <property type="entry name" value="Pectin_lyas_fold"/>
</dbReference>
<dbReference type="InterPro" id="IPR007742">
    <property type="entry name" value="NosD_dom"/>
</dbReference>
<dbReference type="Pfam" id="PF08308">
    <property type="entry name" value="PEGA"/>
    <property type="match status" value="1"/>
</dbReference>
<dbReference type="InterPro" id="IPR039448">
    <property type="entry name" value="Beta_helix"/>
</dbReference>
<sequence length="875" mass="95008">MGSENHYWKVGICLIVLLLVAQSGAEQVTPREEKTGLIPGPDVLDLKNTVIQNKTTESILTSFSSMQQKILPEDQYAKAVAGAGWHEVSMPVVITSPGMYRITNDYTATGEEIGVAIHSSDVYLDGNGHTFRGSPSSESYGVGMSHEQNLSNISITNFSTRDCTGGIVFERVSDMIVTNTHHIRTTGGIIGNLVQNLEISNNTITDSIATSDQGSTFGITIMQGSNIRIEGNSIRNLSHGMTDTDSAAIALFQSRDMKIIRNEITGPVSGGIMSNAGFDAEKISVEIADNLITNTGLYGIYIDNGLGKISNNTVRNGTVGIELHMDDSTVIHNSIHGNLQRGLSILGENLTLSGNILTENKCHLYIEGDSDENFLHHIDHTNLLDGKSLIYIREQDGTDIGPTEDPAMVLAVRSRNLSIHDVTTGNTMAGILLINSSDVSVSKAHDLGSINGFIATNVNRCSITDSSVINSSLYGFIARNSREMSMERCHSSGSSGNGFYLLNSEDILINGSYSYDFNPPYLEDDTFGAYIDFCRNISFQNSIFAKSPDSGMYVTNSEGVLVKKAYLMENQNHGIAMMQCTNSSIEESLIINNSRVGITLDFLTGFTIRRNMLINNSQAGLLFLDVFNGTITDNVLKNTENVQFVWDSSPLVWNTTLTPGKNVVHGPNLGGNFWATPDGQGFSETHANRGDGICNATYSINHENVDYLPLAIPPDEMIVNFTANQTSGVPPLTVQFQDLSNGYPESWNWTFGDGTGSSDQNPVHTYTGTGRYTVTLEAAEEDGQGIHRKFAYIDVNHGRVTGPSGVLMMNSTPENGSVFIDGELIGSTPLERAGIPAGIHEIMITHDGYMTWSHQITVQQGQITLVPTVRLRKIG</sequence>
<dbReference type="EMBL" id="CP075546">
    <property type="protein sequence ID" value="QVV88055.1"/>
    <property type="molecule type" value="Genomic_DNA"/>
</dbReference>
<dbReference type="CDD" id="cd00146">
    <property type="entry name" value="PKD"/>
    <property type="match status" value="1"/>
</dbReference>